<keyword evidence="2" id="KW-0805">Transcription regulation</keyword>
<dbReference type="Gene3D" id="1.10.10.60">
    <property type="entry name" value="Homeodomain-like"/>
    <property type="match status" value="1"/>
</dbReference>
<evidence type="ECO:0000256" key="3">
    <source>
        <dbReference type="ARBA" id="ARBA00023125"/>
    </source>
</evidence>
<comment type="caution">
    <text evidence="7">The sequence shown here is derived from an EMBL/GenBank/DDBJ whole genome shotgun (WGS) entry which is preliminary data.</text>
</comment>
<dbReference type="PANTHER" id="PTHR30055:SF151">
    <property type="entry name" value="TRANSCRIPTIONAL REGULATORY PROTEIN"/>
    <property type="match status" value="1"/>
</dbReference>
<keyword evidence="3 5" id="KW-0238">DNA-binding</keyword>
<dbReference type="PRINTS" id="PR00455">
    <property type="entry name" value="HTHTETR"/>
</dbReference>
<dbReference type="InterPro" id="IPR004111">
    <property type="entry name" value="Repressor_TetR_C"/>
</dbReference>
<evidence type="ECO:0000256" key="1">
    <source>
        <dbReference type="ARBA" id="ARBA00022491"/>
    </source>
</evidence>
<dbReference type="RefSeq" id="WP_067641585.1">
    <property type="nucleotide sequence ID" value="NZ_JAAXOM010000004.1"/>
</dbReference>
<dbReference type="GO" id="GO:0003700">
    <property type="term" value="F:DNA-binding transcription factor activity"/>
    <property type="evidence" value="ECO:0007669"/>
    <property type="project" value="TreeGrafter"/>
</dbReference>
<dbReference type="InterPro" id="IPR050109">
    <property type="entry name" value="HTH-type_TetR-like_transc_reg"/>
</dbReference>
<keyword evidence="1" id="KW-0678">Repressor</keyword>
<evidence type="ECO:0000313" key="7">
    <source>
        <dbReference type="EMBL" id="NKX88818.1"/>
    </source>
</evidence>
<dbReference type="InterPro" id="IPR003012">
    <property type="entry name" value="Tet_transcr_reg_TetR"/>
</dbReference>
<dbReference type="InterPro" id="IPR009057">
    <property type="entry name" value="Homeodomain-like_sf"/>
</dbReference>
<dbReference type="Proteomes" id="UP000572007">
    <property type="component" value="Unassembled WGS sequence"/>
</dbReference>
<evidence type="ECO:0000256" key="2">
    <source>
        <dbReference type="ARBA" id="ARBA00023015"/>
    </source>
</evidence>
<name>A0A846W8R4_9NOCA</name>
<dbReference type="SUPFAM" id="SSF46689">
    <property type="entry name" value="Homeodomain-like"/>
    <property type="match status" value="1"/>
</dbReference>
<sequence>MAKGITREQIVTAALELLDEQGMDALTVRALAARLDVKAPALYWHVRNKQELLDEMATFVMRRVTDALAAIPRGADWRADVSAYARVLRSEYLRHRDGARIFSGTRFADPDVVKAKESWLERLTAAGFSLPEADDTLDLLTAFVVGFVIEEQERSPSTSADPARYSLAERDAWLGEGAELVKAAGHLRDDGDPRFERQLAVVLEGLATRLR</sequence>
<dbReference type="PROSITE" id="PS50977">
    <property type="entry name" value="HTH_TETR_2"/>
    <property type="match status" value="1"/>
</dbReference>
<dbReference type="EMBL" id="JAAXOM010000004">
    <property type="protein sequence ID" value="NKX88818.1"/>
    <property type="molecule type" value="Genomic_DNA"/>
</dbReference>
<reference evidence="7 8" key="1">
    <citation type="submission" date="2020-04" db="EMBL/GenBank/DDBJ databases">
        <title>MicrobeNet Type strains.</title>
        <authorList>
            <person name="Nicholson A.C."/>
        </authorList>
    </citation>
    <scope>NUCLEOTIDE SEQUENCE [LARGE SCALE GENOMIC DNA]</scope>
    <source>
        <strain evidence="7 8">DSM 44960</strain>
    </source>
</reference>
<keyword evidence="8" id="KW-1185">Reference proteome</keyword>
<dbReference type="SUPFAM" id="SSF48498">
    <property type="entry name" value="Tetracyclin repressor-like, C-terminal domain"/>
    <property type="match status" value="1"/>
</dbReference>
<dbReference type="Gene3D" id="1.10.357.10">
    <property type="entry name" value="Tetracycline Repressor, domain 2"/>
    <property type="match status" value="1"/>
</dbReference>
<evidence type="ECO:0000256" key="4">
    <source>
        <dbReference type="ARBA" id="ARBA00023163"/>
    </source>
</evidence>
<dbReference type="GO" id="GO:0000976">
    <property type="term" value="F:transcription cis-regulatory region binding"/>
    <property type="evidence" value="ECO:0007669"/>
    <property type="project" value="TreeGrafter"/>
</dbReference>
<dbReference type="GO" id="GO:0046677">
    <property type="term" value="P:response to antibiotic"/>
    <property type="evidence" value="ECO:0007669"/>
    <property type="project" value="InterPro"/>
</dbReference>
<keyword evidence="4" id="KW-0804">Transcription</keyword>
<dbReference type="PANTHER" id="PTHR30055">
    <property type="entry name" value="HTH-TYPE TRANSCRIPTIONAL REGULATOR RUTR"/>
    <property type="match status" value="1"/>
</dbReference>
<dbReference type="GO" id="GO:0045892">
    <property type="term" value="P:negative regulation of DNA-templated transcription"/>
    <property type="evidence" value="ECO:0007669"/>
    <property type="project" value="InterPro"/>
</dbReference>
<proteinExistence type="predicted"/>
<evidence type="ECO:0000313" key="8">
    <source>
        <dbReference type="Proteomes" id="UP000572007"/>
    </source>
</evidence>
<dbReference type="PRINTS" id="PR00400">
    <property type="entry name" value="TETREPRESSOR"/>
</dbReference>
<evidence type="ECO:0000259" key="6">
    <source>
        <dbReference type="PROSITE" id="PS50977"/>
    </source>
</evidence>
<gene>
    <name evidence="7" type="ORF">HGA10_16075</name>
</gene>
<evidence type="ECO:0000256" key="5">
    <source>
        <dbReference type="PROSITE-ProRule" id="PRU00335"/>
    </source>
</evidence>
<dbReference type="InterPro" id="IPR001647">
    <property type="entry name" value="HTH_TetR"/>
</dbReference>
<dbReference type="InterPro" id="IPR036271">
    <property type="entry name" value="Tet_transcr_reg_TetR-rel_C_sf"/>
</dbReference>
<protein>
    <submittedName>
        <fullName evidence="7">TetR family transcriptional regulator</fullName>
    </submittedName>
</protein>
<feature type="DNA-binding region" description="H-T-H motif" evidence="5">
    <location>
        <begin position="27"/>
        <end position="46"/>
    </location>
</feature>
<accession>A0A846W8R4</accession>
<feature type="domain" description="HTH tetR-type" evidence="6">
    <location>
        <begin position="4"/>
        <end position="64"/>
    </location>
</feature>
<dbReference type="Pfam" id="PF00440">
    <property type="entry name" value="TetR_N"/>
    <property type="match status" value="1"/>
</dbReference>
<dbReference type="Pfam" id="PF02909">
    <property type="entry name" value="TetR_C_1"/>
    <property type="match status" value="1"/>
</dbReference>
<organism evidence="7 8">
    <name type="scientific">Nocardia coubleae</name>
    <dbReference type="NCBI Taxonomy" id="356147"/>
    <lineage>
        <taxon>Bacteria</taxon>
        <taxon>Bacillati</taxon>
        <taxon>Actinomycetota</taxon>
        <taxon>Actinomycetes</taxon>
        <taxon>Mycobacteriales</taxon>
        <taxon>Nocardiaceae</taxon>
        <taxon>Nocardia</taxon>
    </lineage>
</organism>
<dbReference type="AlphaFoldDB" id="A0A846W8R4"/>